<name>A0A0C2G9J1_9BILA</name>
<feature type="region of interest" description="Disordered" evidence="1">
    <location>
        <begin position="68"/>
        <end position="93"/>
    </location>
</feature>
<dbReference type="AlphaFoldDB" id="A0A0C2G9J1"/>
<dbReference type="EMBL" id="KN737155">
    <property type="protein sequence ID" value="KIH55544.1"/>
    <property type="molecule type" value="Genomic_DNA"/>
</dbReference>
<dbReference type="GO" id="GO:0005634">
    <property type="term" value="C:nucleus"/>
    <property type="evidence" value="ECO:0007669"/>
    <property type="project" value="InterPro"/>
</dbReference>
<gene>
    <name evidence="3" type="ORF">ANCDUO_14297</name>
</gene>
<proteinExistence type="predicted"/>
<sequence>MLTAHRKGQLSEMYKETFGPALRTMLLKRSVAFSCVSLAGIFLLLRGKADVHIAPDFPDKPFKSMEEGISTMTRHQNKQSMKAGSQQRRRFIE</sequence>
<dbReference type="Proteomes" id="UP000054047">
    <property type="component" value="Unassembled WGS sequence"/>
</dbReference>
<protein>
    <recommendedName>
        <fullName evidence="2">DUF1907 domain-containing protein</fullName>
    </recommendedName>
</protein>
<dbReference type="InterPro" id="IPR015021">
    <property type="entry name" value="C11orf54_DUF1907"/>
</dbReference>
<feature type="compositionally biased region" description="Polar residues" evidence="1">
    <location>
        <begin position="70"/>
        <end position="86"/>
    </location>
</feature>
<keyword evidence="4" id="KW-1185">Reference proteome</keyword>
<dbReference type="SUPFAM" id="SSF117856">
    <property type="entry name" value="AF0104/ALDC/Ptd012-like"/>
    <property type="match status" value="1"/>
</dbReference>
<evidence type="ECO:0000256" key="1">
    <source>
        <dbReference type="SAM" id="MobiDB-lite"/>
    </source>
</evidence>
<evidence type="ECO:0000259" key="2">
    <source>
        <dbReference type="Pfam" id="PF08925"/>
    </source>
</evidence>
<accession>A0A0C2G9J1</accession>
<organism evidence="3 4">
    <name type="scientific">Ancylostoma duodenale</name>
    <dbReference type="NCBI Taxonomy" id="51022"/>
    <lineage>
        <taxon>Eukaryota</taxon>
        <taxon>Metazoa</taxon>
        <taxon>Ecdysozoa</taxon>
        <taxon>Nematoda</taxon>
        <taxon>Chromadorea</taxon>
        <taxon>Rhabditida</taxon>
        <taxon>Rhabditina</taxon>
        <taxon>Rhabditomorpha</taxon>
        <taxon>Strongyloidea</taxon>
        <taxon>Ancylostomatidae</taxon>
        <taxon>Ancylostomatinae</taxon>
        <taxon>Ancylostoma</taxon>
    </lineage>
</organism>
<evidence type="ECO:0000313" key="4">
    <source>
        <dbReference type="Proteomes" id="UP000054047"/>
    </source>
</evidence>
<feature type="domain" description="DUF1907" evidence="2">
    <location>
        <begin position="16"/>
        <end position="68"/>
    </location>
</feature>
<dbReference type="Pfam" id="PF08925">
    <property type="entry name" value="DUF1907"/>
    <property type="match status" value="1"/>
</dbReference>
<reference evidence="3 4" key="1">
    <citation type="submission" date="2013-12" db="EMBL/GenBank/DDBJ databases">
        <title>Draft genome of the parsitic nematode Ancylostoma duodenale.</title>
        <authorList>
            <person name="Mitreva M."/>
        </authorList>
    </citation>
    <scope>NUCLEOTIDE SEQUENCE [LARGE SCALE GENOMIC DNA]</scope>
    <source>
        <strain evidence="3 4">Zhejiang</strain>
    </source>
</reference>
<evidence type="ECO:0000313" key="3">
    <source>
        <dbReference type="EMBL" id="KIH55544.1"/>
    </source>
</evidence>
<dbReference type="OrthoDB" id="5119241at2759"/>